<name>A0A6J8CLX0_MYTCO</name>
<feature type="compositionally biased region" description="Polar residues" evidence="1">
    <location>
        <begin position="106"/>
        <end position="140"/>
    </location>
</feature>
<gene>
    <name evidence="2" type="ORF">MCOR_30865</name>
</gene>
<dbReference type="EMBL" id="CACVKT020005607">
    <property type="protein sequence ID" value="CAC5396289.1"/>
    <property type="molecule type" value="Genomic_DNA"/>
</dbReference>
<proteinExistence type="predicted"/>
<organism evidence="2 3">
    <name type="scientific">Mytilus coruscus</name>
    <name type="common">Sea mussel</name>
    <dbReference type="NCBI Taxonomy" id="42192"/>
    <lineage>
        <taxon>Eukaryota</taxon>
        <taxon>Metazoa</taxon>
        <taxon>Spiralia</taxon>
        <taxon>Lophotrochozoa</taxon>
        <taxon>Mollusca</taxon>
        <taxon>Bivalvia</taxon>
        <taxon>Autobranchia</taxon>
        <taxon>Pteriomorphia</taxon>
        <taxon>Mytilida</taxon>
        <taxon>Mytiloidea</taxon>
        <taxon>Mytilidae</taxon>
        <taxon>Mytilinae</taxon>
        <taxon>Mytilus</taxon>
    </lineage>
</organism>
<reference evidence="2 3" key="1">
    <citation type="submission" date="2020-06" db="EMBL/GenBank/DDBJ databases">
        <authorList>
            <person name="Li R."/>
            <person name="Bekaert M."/>
        </authorList>
    </citation>
    <scope>NUCLEOTIDE SEQUENCE [LARGE SCALE GENOMIC DNA]</scope>
    <source>
        <strain evidence="3">wild</strain>
    </source>
</reference>
<feature type="region of interest" description="Disordered" evidence="1">
    <location>
        <begin position="105"/>
        <end position="151"/>
    </location>
</feature>
<dbReference type="OrthoDB" id="10405796at2759"/>
<feature type="compositionally biased region" description="Basic and acidic residues" evidence="1">
    <location>
        <begin position="142"/>
        <end position="151"/>
    </location>
</feature>
<evidence type="ECO:0000256" key="1">
    <source>
        <dbReference type="SAM" id="MobiDB-lite"/>
    </source>
</evidence>
<evidence type="ECO:0000313" key="2">
    <source>
        <dbReference type="EMBL" id="CAC5396289.1"/>
    </source>
</evidence>
<evidence type="ECO:0000313" key="3">
    <source>
        <dbReference type="Proteomes" id="UP000507470"/>
    </source>
</evidence>
<dbReference type="Proteomes" id="UP000507470">
    <property type="component" value="Unassembled WGS sequence"/>
</dbReference>
<keyword evidence="3" id="KW-1185">Reference proteome</keyword>
<accession>A0A6J8CLX0</accession>
<dbReference type="AlphaFoldDB" id="A0A6J8CLX0"/>
<sequence length="151" mass="17274">MQDGTHPDVTVESHDMQDDTQMSQLNHMTCRMVHTQMSQLNHMTCRMVEEKLNHMTCRMNSPVFQGWTMPIASNTRCTPERCNPRCPIEKQTTTAAKALLDEELSLRTQSIKRSSTPNEPALPQQSMNRNQKINGTSAEIGTTDKELRQRE</sequence>
<protein>
    <submittedName>
        <fullName evidence="2">Uncharacterized protein</fullName>
    </submittedName>
</protein>